<comment type="caution">
    <text evidence="1">The sequence shown here is derived from an EMBL/GenBank/DDBJ whole genome shotgun (WGS) entry which is preliminary data.</text>
</comment>
<dbReference type="GO" id="GO:0008233">
    <property type="term" value="F:peptidase activity"/>
    <property type="evidence" value="ECO:0007669"/>
    <property type="project" value="UniProtKB-KW"/>
</dbReference>
<keyword evidence="1" id="KW-0645">Protease</keyword>
<sequence length="695" mass="78958">MEKFRRAFSALTEKHQKEVHDTQYHEQKWRNDHAELRIFSTACEKTVRDATPQTLPCPGVPPKGPAKPENYIYTNEQFRNQLLGEIYGRTIGLKDIIEQPNAKTTPCVRYAQGALSGKYNNEVFNGLVEAMVTKADKEERGVGMQNFNPAAYRAFQEHLPGRSERSFRAKEAREPRFPMDISDRNFKLDAEHLQALEYDGPVNLSCDDTKLFPSFGLYWDNDKKSHFLVGGSDGPLRVADPDQVKGVIAEAKAKKVTKIRLWCLTIPVPGVTPIIVAALPIANDLKADVLLKYLIHVINRLIDHNINVISYACDGTQIERSVQYMFANQAPEKIEHLIKDPHGKGTPLHIQIAVYRDHSICMIQDSKHAPKTFRNNLFSGARLLVLGSYTAIYSRIREMAFADGSPLFRRDVEKMDRQDDNAAMRLFSADTLKYLADHHPEYLEEIIYLFIFGELIDAYQNRSMCHADRVKLVLRARYFLDSWSSFLDFSEYPQSVYFLSREAVDIARFIIEGYLSLLYIHRDHLNGLFPLLPWLHSSEACEHVFGEARHIVKDFMMLDFLYMIPKLRVKLRAAVLSAETSNPKDRTAGYSHTYFDATGLDVLALSTFPDDDTIDNIALEAAEEADSLIASLGLAPAQLYRGDDPAPPMLPSIAAWYPPTNDDCDADSILSAQELQDLIESRAFSRRHDHDSHPS</sequence>
<proteinExistence type="predicted"/>
<organism evidence="1 2">
    <name type="scientific">Mycena venus</name>
    <dbReference type="NCBI Taxonomy" id="2733690"/>
    <lineage>
        <taxon>Eukaryota</taxon>
        <taxon>Fungi</taxon>
        <taxon>Dikarya</taxon>
        <taxon>Basidiomycota</taxon>
        <taxon>Agaricomycotina</taxon>
        <taxon>Agaricomycetes</taxon>
        <taxon>Agaricomycetidae</taxon>
        <taxon>Agaricales</taxon>
        <taxon>Marasmiineae</taxon>
        <taxon>Mycenaceae</taxon>
        <taxon>Mycena</taxon>
    </lineage>
</organism>
<dbReference type="Proteomes" id="UP000620124">
    <property type="component" value="Unassembled WGS sequence"/>
</dbReference>
<dbReference type="AlphaFoldDB" id="A0A8H7DHI7"/>
<reference evidence="1" key="1">
    <citation type="submission" date="2020-05" db="EMBL/GenBank/DDBJ databases">
        <title>Mycena genomes resolve the evolution of fungal bioluminescence.</title>
        <authorList>
            <person name="Tsai I.J."/>
        </authorList>
    </citation>
    <scope>NUCLEOTIDE SEQUENCE</scope>
    <source>
        <strain evidence="1">CCC161011</strain>
    </source>
</reference>
<gene>
    <name evidence="1" type="ORF">MVEN_00106200</name>
</gene>
<name>A0A8H7DHI7_9AGAR</name>
<dbReference type="OrthoDB" id="73076at2759"/>
<keyword evidence="2" id="KW-1185">Reference proteome</keyword>
<dbReference type="GO" id="GO:0006508">
    <property type="term" value="P:proteolysis"/>
    <property type="evidence" value="ECO:0007669"/>
    <property type="project" value="UniProtKB-KW"/>
</dbReference>
<keyword evidence="1" id="KW-0378">Hydrolase</keyword>
<evidence type="ECO:0000313" key="1">
    <source>
        <dbReference type="EMBL" id="KAF7372448.1"/>
    </source>
</evidence>
<accession>A0A8H7DHI7</accession>
<evidence type="ECO:0000313" key="2">
    <source>
        <dbReference type="Proteomes" id="UP000620124"/>
    </source>
</evidence>
<protein>
    <submittedName>
        <fullName evidence="1">ULP-PROTEASE domain-containing protein</fullName>
    </submittedName>
</protein>
<dbReference type="EMBL" id="JACAZI010000001">
    <property type="protein sequence ID" value="KAF7372448.1"/>
    <property type="molecule type" value="Genomic_DNA"/>
</dbReference>